<keyword evidence="6" id="KW-0547">Nucleotide-binding</keyword>
<dbReference type="Pfam" id="PF01288">
    <property type="entry name" value="HPPK"/>
    <property type="match status" value="1"/>
</dbReference>
<feature type="domain" description="7,8-dihydro-6-hydroxymethylpterin-pyrophosphokinase" evidence="13">
    <location>
        <begin position="8"/>
        <end position="137"/>
    </location>
</feature>
<evidence type="ECO:0000256" key="11">
    <source>
        <dbReference type="ARBA" id="ARBA00029766"/>
    </source>
</evidence>
<name>A0A7U7J3U7_9GAMM</name>
<keyword evidence="8" id="KW-0067">ATP-binding</keyword>
<comment type="pathway">
    <text evidence="1">Cofactor biosynthesis; tetrahydrofolate biosynthesis; 2-amino-4-hydroxy-6-hydroxymethyl-7,8-dihydropteridine diphosphate from 7,8-dihydroneopterin triphosphate: step 4/4.</text>
</comment>
<dbReference type="GO" id="GO:0003848">
    <property type="term" value="F:2-amino-4-hydroxy-6-hydroxymethyldihydropteridine diphosphokinase activity"/>
    <property type="evidence" value="ECO:0007669"/>
    <property type="project" value="UniProtKB-EC"/>
</dbReference>
<dbReference type="PANTHER" id="PTHR43071">
    <property type="entry name" value="2-AMINO-4-HYDROXY-6-HYDROXYMETHYLDIHYDROPTERIDINE PYROPHOSPHOKINASE"/>
    <property type="match status" value="1"/>
</dbReference>
<comment type="caution">
    <text evidence="14">The sequence shown here is derived from an EMBL/GenBank/DDBJ whole genome shotgun (WGS) entry which is preliminary data.</text>
</comment>
<dbReference type="UniPathway" id="UPA00077">
    <property type="reaction ID" value="UER00155"/>
</dbReference>
<dbReference type="NCBIfam" id="TIGR01498">
    <property type="entry name" value="folK"/>
    <property type="match status" value="1"/>
</dbReference>
<evidence type="ECO:0000259" key="13">
    <source>
        <dbReference type="Pfam" id="PF01288"/>
    </source>
</evidence>
<dbReference type="GO" id="GO:0046654">
    <property type="term" value="P:tetrahydrofolate biosynthetic process"/>
    <property type="evidence" value="ECO:0007669"/>
    <property type="project" value="UniProtKB-UniPathway"/>
</dbReference>
<dbReference type="EC" id="2.7.6.3" evidence="3"/>
<accession>A0A7U7J3U7</accession>
<keyword evidence="9" id="KW-0289">Folate biosynthesis</keyword>
<dbReference type="OrthoDB" id="9808041at2"/>
<dbReference type="GO" id="GO:0016301">
    <property type="term" value="F:kinase activity"/>
    <property type="evidence" value="ECO:0007669"/>
    <property type="project" value="UniProtKB-KW"/>
</dbReference>
<dbReference type="InterPro" id="IPR000550">
    <property type="entry name" value="Hppk"/>
</dbReference>
<evidence type="ECO:0000313" key="14">
    <source>
        <dbReference type="EMBL" id="CDH44956.1"/>
    </source>
</evidence>
<keyword evidence="5 14" id="KW-0808">Transferase</keyword>
<evidence type="ECO:0000256" key="9">
    <source>
        <dbReference type="ARBA" id="ARBA00022909"/>
    </source>
</evidence>
<protein>
    <recommendedName>
        <fullName evidence="4">2-amino-4-hydroxy-6-hydroxymethyldihydropteridine pyrophosphokinase</fullName>
        <ecNumber evidence="3">2.7.6.3</ecNumber>
    </recommendedName>
    <alternativeName>
        <fullName evidence="11">6-hydroxymethyl-7,8-dihydropterin pyrophosphokinase</fullName>
    </alternativeName>
    <alternativeName>
        <fullName evidence="12">7,8-dihydro-6-hydroxymethylpterin-pyrophosphokinase</fullName>
    </alternativeName>
</protein>
<evidence type="ECO:0000256" key="5">
    <source>
        <dbReference type="ARBA" id="ARBA00022679"/>
    </source>
</evidence>
<dbReference type="CDD" id="cd00483">
    <property type="entry name" value="HPPK"/>
    <property type="match status" value="1"/>
</dbReference>
<keyword evidence="15" id="KW-1185">Reference proteome</keyword>
<dbReference type="Gene3D" id="3.30.70.560">
    <property type="entry name" value="7,8-Dihydro-6-hydroxymethylpterin-pyrophosphokinase HPPK"/>
    <property type="match status" value="1"/>
</dbReference>
<reference evidence="14 15" key="1">
    <citation type="journal article" date="2014" name="ISME J.">
        <title>Candidatus Competibacter-lineage genomes retrieved from metagenomes reveal functional metabolic diversity.</title>
        <authorList>
            <person name="McIlroy S.J."/>
            <person name="Albertsen M."/>
            <person name="Andresen E.K."/>
            <person name="Saunders A.M."/>
            <person name="Kristiansen R."/>
            <person name="Stokholm-Bjerregaard M."/>
            <person name="Nielsen K.L."/>
            <person name="Nielsen P.H."/>
        </authorList>
    </citation>
    <scope>NUCLEOTIDE SEQUENCE [LARGE SCALE GENOMIC DNA]</scope>
    <source>
        <strain evidence="14 15">Run_B_J11</strain>
    </source>
</reference>
<evidence type="ECO:0000256" key="12">
    <source>
        <dbReference type="ARBA" id="ARBA00033413"/>
    </source>
</evidence>
<evidence type="ECO:0000313" key="15">
    <source>
        <dbReference type="Proteomes" id="UP000019184"/>
    </source>
</evidence>
<dbReference type="InterPro" id="IPR035907">
    <property type="entry name" value="Hppk_sf"/>
</dbReference>
<evidence type="ECO:0000256" key="7">
    <source>
        <dbReference type="ARBA" id="ARBA00022777"/>
    </source>
</evidence>
<evidence type="ECO:0000256" key="1">
    <source>
        <dbReference type="ARBA" id="ARBA00005051"/>
    </source>
</evidence>
<dbReference type="GO" id="GO:0046656">
    <property type="term" value="P:folic acid biosynthetic process"/>
    <property type="evidence" value="ECO:0007669"/>
    <property type="project" value="UniProtKB-KW"/>
</dbReference>
<dbReference type="GO" id="GO:0005524">
    <property type="term" value="F:ATP binding"/>
    <property type="evidence" value="ECO:0007669"/>
    <property type="project" value="UniProtKB-KW"/>
</dbReference>
<dbReference type="RefSeq" id="WP_034432146.1">
    <property type="nucleotide sequence ID" value="NZ_CBTK010000113.1"/>
</dbReference>
<evidence type="ECO:0000256" key="4">
    <source>
        <dbReference type="ARBA" id="ARBA00016218"/>
    </source>
</evidence>
<gene>
    <name evidence="14" type="primary">folK</name>
    <name evidence="14" type="ORF">BN874_200026</name>
</gene>
<comment type="similarity">
    <text evidence="2">Belongs to the HPPK family.</text>
</comment>
<evidence type="ECO:0000256" key="2">
    <source>
        <dbReference type="ARBA" id="ARBA00005810"/>
    </source>
</evidence>
<comment type="function">
    <text evidence="10">Catalyzes the transfer of pyrophosphate from adenosine triphosphate (ATP) to 6-hydroxymethyl-7,8-dihydropterin, an enzymatic step in folate biosynthesis pathway.</text>
</comment>
<dbReference type="Proteomes" id="UP000019184">
    <property type="component" value="Unassembled WGS sequence"/>
</dbReference>
<dbReference type="SUPFAM" id="SSF55083">
    <property type="entry name" value="6-hydroxymethyl-7,8-dihydropterin pyrophosphokinase, HPPK"/>
    <property type="match status" value="1"/>
</dbReference>
<dbReference type="AlphaFoldDB" id="A0A7U7J3U7"/>
<keyword evidence="7" id="KW-0418">Kinase</keyword>
<evidence type="ECO:0000256" key="8">
    <source>
        <dbReference type="ARBA" id="ARBA00022840"/>
    </source>
</evidence>
<sequence>MQPPARAYIGIGSNLDHPVDQVRRAFAALNAIPASRCVAQSPLYRTAAVGGPPNQPDYLNAVAALETALAPEDLLTALQAIETAQGRVRTVPWGPRTLDLDLLLYDQITRADPELTLPHPWLHQRAFVLYPLHDIAPMLMIPGRGPLTQWLAQCPPLNMARLDSQTHALR</sequence>
<organism evidence="14 15">
    <name type="scientific">Candidatus Contendobacter odensis Run_B_J11</name>
    <dbReference type="NCBI Taxonomy" id="1400861"/>
    <lineage>
        <taxon>Bacteria</taxon>
        <taxon>Pseudomonadati</taxon>
        <taxon>Pseudomonadota</taxon>
        <taxon>Gammaproteobacteria</taxon>
        <taxon>Candidatus Competibacteraceae</taxon>
        <taxon>Candidatus Contendibacter</taxon>
    </lineage>
</organism>
<dbReference type="EMBL" id="CBTK010000113">
    <property type="protein sequence ID" value="CDH44956.1"/>
    <property type="molecule type" value="Genomic_DNA"/>
</dbReference>
<proteinExistence type="inferred from homology"/>
<dbReference type="PANTHER" id="PTHR43071:SF1">
    <property type="entry name" value="2-AMINO-4-HYDROXY-6-HYDROXYMETHYLDIHYDROPTERIDINE PYROPHOSPHOKINASE"/>
    <property type="match status" value="1"/>
</dbReference>
<evidence type="ECO:0000256" key="6">
    <source>
        <dbReference type="ARBA" id="ARBA00022741"/>
    </source>
</evidence>
<evidence type="ECO:0000256" key="10">
    <source>
        <dbReference type="ARBA" id="ARBA00029409"/>
    </source>
</evidence>
<evidence type="ECO:0000256" key="3">
    <source>
        <dbReference type="ARBA" id="ARBA00013253"/>
    </source>
</evidence>